<evidence type="ECO:0000313" key="1">
    <source>
        <dbReference type="EMBL" id="QIB79023.1"/>
    </source>
</evidence>
<gene>
    <name evidence="2" type="ORF">FQA18_15845</name>
    <name evidence="1" type="ORF">G3A49_13100</name>
</gene>
<dbReference type="KEGG" id="hale:G3A49_13100"/>
<name>A0A558G7G6_HALVO</name>
<protein>
    <submittedName>
        <fullName evidence="2">Uncharacterized protein</fullName>
    </submittedName>
</protein>
<evidence type="ECO:0000313" key="4">
    <source>
        <dbReference type="Proteomes" id="UP000465667"/>
    </source>
</evidence>
<dbReference type="Proteomes" id="UP000320212">
    <property type="component" value="Unassembled WGS sequence"/>
</dbReference>
<dbReference type="Proteomes" id="UP000465667">
    <property type="component" value="Chromosome"/>
</dbReference>
<evidence type="ECO:0000313" key="3">
    <source>
        <dbReference type="Proteomes" id="UP000320212"/>
    </source>
</evidence>
<sequence length="100" mass="10170">MAVAAAVSGAVIRSGFVALDFVLDAVPVWGYPAAVGVMVVCAVVSWPTDLPGILSSEFGDSGGEPPGADLGNATRLRPTALRSVVVSLLVGRNHRLADVL</sequence>
<accession>A0A6C0UWU1</accession>
<reference evidence="1 4" key="2">
    <citation type="submission" date="2020-02" db="EMBL/GenBank/DDBJ databases">
        <title>Whole genome sequence of Haloferax alexandrinus pws1.</title>
        <authorList>
            <person name="Verma D.K."/>
            <person name="Gopal K."/>
            <person name="Prasad E.S."/>
        </authorList>
    </citation>
    <scope>NUCLEOTIDE SEQUENCE [LARGE SCALE GENOMIC DNA]</scope>
    <source>
        <strain evidence="1">Wsp1</strain>
        <strain evidence="4">wsp1</strain>
    </source>
</reference>
<dbReference type="GeneID" id="302755121"/>
<organism evidence="2 3">
    <name type="scientific">Haloferax volcanii</name>
    <name type="common">Halobacterium volcanii</name>
    <dbReference type="NCBI Taxonomy" id="2246"/>
    <lineage>
        <taxon>Archaea</taxon>
        <taxon>Methanobacteriati</taxon>
        <taxon>Methanobacteriota</taxon>
        <taxon>Stenosarchaea group</taxon>
        <taxon>Halobacteria</taxon>
        <taxon>Halobacteriales</taxon>
        <taxon>Haloferacaceae</taxon>
        <taxon>Haloferax</taxon>
    </lineage>
</organism>
<reference evidence="2 3" key="1">
    <citation type="submission" date="2019-07" db="EMBL/GenBank/DDBJ databases">
        <title>Draft genome sequence of Haloferax volcanii SS0101, isolated from salt farm in Samut Sakhon, Thailand.</title>
        <authorList>
            <person name="Wanthongcharoen S."/>
            <person name="Yamprayoonswat W."/>
            <person name="Ruangsuj P."/>
            <person name="Thongpramul N."/>
            <person name="Jumpathong W."/>
            <person name="Sittihan S."/>
            <person name="Kanjanavas P."/>
            <person name="Yasawong M."/>
        </authorList>
    </citation>
    <scope>NUCLEOTIDE SEQUENCE [LARGE SCALE GENOMIC DNA]</scope>
    <source>
        <strain evidence="2 3">SS0101</strain>
    </source>
</reference>
<dbReference type="EMBL" id="VMTR01000155">
    <property type="protein sequence ID" value="TVT93707.1"/>
    <property type="molecule type" value="Genomic_DNA"/>
</dbReference>
<dbReference type="AlphaFoldDB" id="A0A558G7G6"/>
<dbReference type="RefSeq" id="WP_004062886.1">
    <property type="nucleotide sequence ID" value="NZ_CP048738.1"/>
</dbReference>
<evidence type="ECO:0000313" key="2">
    <source>
        <dbReference type="EMBL" id="TVT93707.1"/>
    </source>
</evidence>
<dbReference type="EMBL" id="CP048738">
    <property type="protein sequence ID" value="QIB79023.1"/>
    <property type="molecule type" value="Genomic_DNA"/>
</dbReference>
<proteinExistence type="predicted"/>
<accession>A0A558G7G6</accession>